<gene>
    <name evidence="1" type="ORF">SEMRO_524_G160050.1</name>
</gene>
<reference evidence="1" key="1">
    <citation type="submission" date="2020-06" db="EMBL/GenBank/DDBJ databases">
        <authorList>
            <consortium name="Plant Systems Biology data submission"/>
        </authorList>
    </citation>
    <scope>NUCLEOTIDE SEQUENCE</scope>
    <source>
        <strain evidence="1">D6</strain>
    </source>
</reference>
<dbReference type="EMBL" id="CAICTM010000523">
    <property type="protein sequence ID" value="CAB9512219.1"/>
    <property type="molecule type" value="Genomic_DNA"/>
</dbReference>
<dbReference type="OrthoDB" id="47615at2759"/>
<evidence type="ECO:0000313" key="1">
    <source>
        <dbReference type="EMBL" id="CAB9512219.1"/>
    </source>
</evidence>
<organism evidence="1 2">
    <name type="scientific">Seminavis robusta</name>
    <dbReference type="NCBI Taxonomy" id="568900"/>
    <lineage>
        <taxon>Eukaryota</taxon>
        <taxon>Sar</taxon>
        <taxon>Stramenopiles</taxon>
        <taxon>Ochrophyta</taxon>
        <taxon>Bacillariophyta</taxon>
        <taxon>Bacillariophyceae</taxon>
        <taxon>Bacillariophycidae</taxon>
        <taxon>Naviculales</taxon>
        <taxon>Naviculaceae</taxon>
        <taxon>Seminavis</taxon>
    </lineage>
</organism>
<evidence type="ECO:0000313" key="2">
    <source>
        <dbReference type="Proteomes" id="UP001153069"/>
    </source>
</evidence>
<proteinExistence type="predicted"/>
<accession>A0A9N8E3U2</accession>
<dbReference type="Proteomes" id="UP001153069">
    <property type="component" value="Unassembled WGS sequence"/>
</dbReference>
<protein>
    <submittedName>
        <fullName evidence="1">Uncharacterized protein</fullName>
    </submittedName>
</protein>
<keyword evidence="2" id="KW-1185">Reference proteome</keyword>
<dbReference type="AlphaFoldDB" id="A0A9N8E3U2"/>
<name>A0A9N8E3U2_9STRA</name>
<comment type="caution">
    <text evidence="1">The sequence shown here is derived from an EMBL/GenBank/DDBJ whole genome shotgun (WGS) entry which is preliminary data.</text>
</comment>
<sequence>MRRGDFLRWGAISSSNSSASTLKDSPQKTAIREVKWAGIPPSGDRAQPSLMGFLRSYWRHNRLCKTFFANADTANNTSTLQRLNVTLGCQEIHEYGQAGIGNYATAIYGIRLAAQALKVDLHMTCHDAIDMSSLLVLPWLLGHFPVSDDATDRASLPSINRVCSTFNKVPIGYLLDQIQFDMRRMALSVVGIPPSSANHPATAWASKYLEYETALRYPYQPQLQARHHNPLVKSNQAADMDDVVVHFRCGDIMIGSAAGSYYGFQKFHEILRHISPAARSIGIATQPFADDEEAIDSRTNQTFKTPLDRSIGNRCKLVVFALIDTLHERFPKAAVRVHNGKDESIVMAYTRMIMANQTIAAAMSSFSVFPIVSTFGTGYLPRPRSWGSPYSWVEQEPRIKDMARDNVVLVKADARHTISGIDMRALWDAKGEALALEWFRNTSLVLNCTKETCKMDAKYR</sequence>